<dbReference type="Pfam" id="PF14559">
    <property type="entry name" value="TPR_19"/>
    <property type="match status" value="2"/>
</dbReference>
<dbReference type="Proteomes" id="UP001597480">
    <property type="component" value="Unassembled WGS sequence"/>
</dbReference>
<dbReference type="RefSeq" id="WP_379819654.1">
    <property type="nucleotide sequence ID" value="NZ_JBHUMD010000005.1"/>
</dbReference>
<dbReference type="NCBIfam" id="TIGR04390">
    <property type="entry name" value="OMP_YaiO_dom"/>
    <property type="match status" value="1"/>
</dbReference>
<dbReference type="InterPro" id="IPR030887">
    <property type="entry name" value="Beta-barrel_YaiO"/>
</dbReference>
<evidence type="ECO:0000313" key="3">
    <source>
        <dbReference type="EMBL" id="MFD2601008.1"/>
    </source>
</evidence>
<keyword evidence="1" id="KW-0732">Signal</keyword>
<accession>A0ABW5NQP9</accession>
<dbReference type="Pfam" id="PF19413">
    <property type="entry name" value="YaiO"/>
    <property type="match status" value="1"/>
</dbReference>
<evidence type="ECO:0000259" key="2">
    <source>
        <dbReference type="Pfam" id="PF19413"/>
    </source>
</evidence>
<organism evidence="3 4">
    <name type="scientific">Flavobacterium suzhouense</name>
    <dbReference type="NCBI Taxonomy" id="1529638"/>
    <lineage>
        <taxon>Bacteria</taxon>
        <taxon>Pseudomonadati</taxon>
        <taxon>Bacteroidota</taxon>
        <taxon>Flavobacteriia</taxon>
        <taxon>Flavobacteriales</taxon>
        <taxon>Flavobacteriaceae</taxon>
        <taxon>Flavobacterium</taxon>
    </lineage>
</organism>
<dbReference type="Gene3D" id="1.25.40.10">
    <property type="entry name" value="Tetratricopeptide repeat domain"/>
    <property type="match status" value="1"/>
</dbReference>
<protein>
    <submittedName>
        <fullName evidence="3">YaiO family outer membrane beta-barrel protein</fullName>
    </submittedName>
</protein>
<feature type="signal peptide" evidence="1">
    <location>
        <begin position="1"/>
        <end position="19"/>
    </location>
</feature>
<comment type="caution">
    <text evidence="3">The sequence shown here is derived from an EMBL/GenBank/DDBJ whole genome shotgun (WGS) entry which is preliminary data.</text>
</comment>
<evidence type="ECO:0000313" key="4">
    <source>
        <dbReference type="Proteomes" id="UP001597480"/>
    </source>
</evidence>
<feature type="domain" description="YaiO beta-barrel" evidence="2">
    <location>
        <begin position="172"/>
        <end position="343"/>
    </location>
</feature>
<gene>
    <name evidence="3" type="ORF">ACFSR3_02980</name>
</gene>
<proteinExistence type="predicted"/>
<dbReference type="EMBL" id="JBHUMD010000005">
    <property type="protein sequence ID" value="MFD2601008.1"/>
    <property type="molecule type" value="Genomic_DNA"/>
</dbReference>
<dbReference type="InterPro" id="IPR011990">
    <property type="entry name" value="TPR-like_helical_dom_sf"/>
</dbReference>
<reference evidence="4" key="1">
    <citation type="journal article" date="2019" name="Int. J. Syst. Evol. Microbiol.">
        <title>The Global Catalogue of Microorganisms (GCM) 10K type strain sequencing project: providing services to taxonomists for standard genome sequencing and annotation.</title>
        <authorList>
            <consortium name="The Broad Institute Genomics Platform"/>
            <consortium name="The Broad Institute Genome Sequencing Center for Infectious Disease"/>
            <person name="Wu L."/>
            <person name="Ma J."/>
        </authorList>
    </citation>
    <scope>NUCLEOTIDE SEQUENCE [LARGE SCALE GENOMIC DNA]</scope>
    <source>
        <strain evidence="4">KCTC 42107</strain>
    </source>
</reference>
<dbReference type="SUPFAM" id="SSF48452">
    <property type="entry name" value="TPR-like"/>
    <property type="match status" value="1"/>
</dbReference>
<feature type="chain" id="PRO_5047423565" evidence="1">
    <location>
        <begin position="20"/>
        <end position="407"/>
    </location>
</feature>
<evidence type="ECO:0000256" key="1">
    <source>
        <dbReference type="SAM" id="SignalP"/>
    </source>
</evidence>
<keyword evidence="4" id="KW-1185">Reference proteome</keyword>
<name>A0ABW5NQP9_9FLAO</name>
<sequence length="407" mass="47547">MKIIASLLITLFVCQFSFAQDIDEAFKQVREKAESKKYNEAIDILDKLESAYPGNEDIIVYQGRVYSWKKDFAKAKKTLRPLTDRNSPNVEALEAIVNTTYWSYDYDACITYCDKYLALNPGNSDILIIKATCLEKKGMDKEALATLDQLPADYTNNERVTGLRNIISRKKKNAIAVSYLNISTYDPGESPTHYGYAEYLRKFTKSTLIGRANFGYRHGEGEAQLEADFYQKFNNRSYLYTNAGVSQGEIIFPKIRLGAEYYFVPQGQFDFSLGGRYMHFEDDDVELATGQVAYRYQNYTLAYRPYYDIQNNLWSHVLSLQHYDEDKENLIRLEGQYGTVPYLYIYDSSVYSITSEPLRAYRAGIQYQHRFGESFFIRPVFLYEYEEYYPSSYRHRFNCQLILTKRF</sequence>